<evidence type="ECO:0000313" key="8">
    <source>
        <dbReference type="EMBL" id="CAJ1386077.1"/>
    </source>
</evidence>
<feature type="domain" description="TFIIS-type" evidence="6">
    <location>
        <begin position="209"/>
        <end position="251"/>
    </location>
</feature>
<proteinExistence type="predicted"/>
<evidence type="ECO:0000313" key="9">
    <source>
        <dbReference type="Proteomes" id="UP001178507"/>
    </source>
</evidence>
<feature type="domain" description="TFIIS N-terminal" evidence="7">
    <location>
        <begin position="20"/>
        <end position="94"/>
    </location>
</feature>
<dbReference type="InterPro" id="IPR001222">
    <property type="entry name" value="Znf_TFIIS"/>
</dbReference>
<dbReference type="Proteomes" id="UP001178507">
    <property type="component" value="Unassembled WGS sequence"/>
</dbReference>
<dbReference type="PROSITE" id="PS51319">
    <property type="entry name" value="TFIIS_N"/>
    <property type="match status" value="1"/>
</dbReference>
<dbReference type="Gene3D" id="2.20.25.10">
    <property type="match status" value="1"/>
</dbReference>
<dbReference type="EMBL" id="CAUJNA010001328">
    <property type="protein sequence ID" value="CAJ1386077.1"/>
    <property type="molecule type" value="Genomic_DNA"/>
</dbReference>
<evidence type="ECO:0000256" key="4">
    <source>
        <dbReference type="PROSITE-ProRule" id="PRU00472"/>
    </source>
</evidence>
<keyword evidence="5" id="KW-0539">Nucleus</keyword>
<comment type="caution">
    <text evidence="8">The sequence shown here is derived from an EMBL/GenBank/DDBJ whole genome shotgun (WGS) entry which is preliminary data.</text>
</comment>
<dbReference type="Pfam" id="PF08711">
    <property type="entry name" value="Med26"/>
    <property type="match status" value="1"/>
</dbReference>
<gene>
    <name evidence="8" type="ORF">EVOR1521_LOCUS12529</name>
</gene>
<evidence type="ECO:0000256" key="3">
    <source>
        <dbReference type="ARBA" id="ARBA00022833"/>
    </source>
</evidence>
<evidence type="ECO:0000259" key="6">
    <source>
        <dbReference type="PROSITE" id="PS51133"/>
    </source>
</evidence>
<comment type="subcellular location">
    <subcellularLocation>
        <location evidence="5">Nucleus</location>
    </subcellularLocation>
</comment>
<dbReference type="GO" id="GO:0008270">
    <property type="term" value="F:zinc ion binding"/>
    <property type="evidence" value="ECO:0007669"/>
    <property type="project" value="UniProtKB-KW"/>
</dbReference>
<dbReference type="Pfam" id="PF01096">
    <property type="entry name" value="Zn_ribbon_TFIIS"/>
    <property type="match status" value="1"/>
</dbReference>
<evidence type="ECO:0000256" key="2">
    <source>
        <dbReference type="ARBA" id="ARBA00022771"/>
    </source>
</evidence>
<dbReference type="SUPFAM" id="SSF47676">
    <property type="entry name" value="Conserved domain common to transcription factors TFIIS, elongin A, CRSP70"/>
    <property type="match status" value="1"/>
</dbReference>
<dbReference type="InterPro" id="IPR035441">
    <property type="entry name" value="TFIIS/LEDGF_dom_sf"/>
</dbReference>
<evidence type="ECO:0000259" key="7">
    <source>
        <dbReference type="PROSITE" id="PS51319"/>
    </source>
</evidence>
<dbReference type="InterPro" id="IPR017923">
    <property type="entry name" value="TFIIS_N"/>
</dbReference>
<dbReference type="GO" id="GO:0003676">
    <property type="term" value="F:nucleic acid binding"/>
    <property type="evidence" value="ECO:0007669"/>
    <property type="project" value="InterPro"/>
</dbReference>
<evidence type="ECO:0000256" key="5">
    <source>
        <dbReference type="PROSITE-ProRule" id="PRU00649"/>
    </source>
</evidence>
<dbReference type="SMART" id="SM00440">
    <property type="entry name" value="ZnF_C2C2"/>
    <property type="match status" value="1"/>
</dbReference>
<accession>A0AA36IEY6</accession>
<organism evidence="8 9">
    <name type="scientific">Effrenium voratum</name>
    <dbReference type="NCBI Taxonomy" id="2562239"/>
    <lineage>
        <taxon>Eukaryota</taxon>
        <taxon>Sar</taxon>
        <taxon>Alveolata</taxon>
        <taxon>Dinophyceae</taxon>
        <taxon>Suessiales</taxon>
        <taxon>Symbiodiniaceae</taxon>
        <taxon>Effrenium</taxon>
    </lineage>
</organism>
<protein>
    <recommendedName>
        <fullName evidence="10">Transcription elongation factor S-II</fullName>
    </recommendedName>
</protein>
<evidence type="ECO:0000256" key="1">
    <source>
        <dbReference type="ARBA" id="ARBA00022723"/>
    </source>
</evidence>
<sequence length="260" mass="29698">MLPEPGPSLHSGLFRKRTIKEVQSCLEHLRSPDVDRSAKLEVLNRLADYVVDRTVLETTKVGKEIGKFVRSDDSDVAQLAKELEAEWKENLRFRDTVVNGFTQEGLSKKRSQEMEEGLFNFCCPLGFIDGEEKKEYSRQYKRLRTHLLARDEGSLFKRLESQELAARQVAGLPDESLRSKRQQQQFLEARAEGLQAALLKTQMVQPATEDYSCSKCGSQRCMRNEVQTGWHSDQQDLTLFVTCLSCGHRWKEGDDHGLAS</sequence>
<dbReference type="Gene3D" id="1.20.930.10">
    <property type="entry name" value="Conserved domain common to transcription factors TFIIS, elongin A, CRSP70"/>
    <property type="match status" value="1"/>
</dbReference>
<evidence type="ECO:0008006" key="10">
    <source>
        <dbReference type="Google" id="ProtNLM"/>
    </source>
</evidence>
<keyword evidence="1" id="KW-0479">Metal-binding</keyword>
<dbReference type="SUPFAM" id="SSF57783">
    <property type="entry name" value="Zinc beta-ribbon"/>
    <property type="match status" value="1"/>
</dbReference>
<keyword evidence="9" id="KW-1185">Reference proteome</keyword>
<reference evidence="8" key="1">
    <citation type="submission" date="2023-08" db="EMBL/GenBank/DDBJ databases">
        <authorList>
            <person name="Chen Y."/>
            <person name="Shah S."/>
            <person name="Dougan E. K."/>
            <person name="Thang M."/>
            <person name="Chan C."/>
        </authorList>
    </citation>
    <scope>NUCLEOTIDE SEQUENCE</scope>
</reference>
<dbReference type="GO" id="GO:0006351">
    <property type="term" value="P:DNA-templated transcription"/>
    <property type="evidence" value="ECO:0007669"/>
    <property type="project" value="InterPro"/>
</dbReference>
<name>A0AA36IEY6_9DINO</name>
<keyword evidence="2 4" id="KW-0863">Zinc-finger</keyword>
<dbReference type="PROSITE" id="PS51133">
    <property type="entry name" value="ZF_TFIIS_2"/>
    <property type="match status" value="1"/>
</dbReference>
<dbReference type="AlphaFoldDB" id="A0AA36IEY6"/>
<dbReference type="GO" id="GO:0005634">
    <property type="term" value="C:nucleus"/>
    <property type="evidence" value="ECO:0007669"/>
    <property type="project" value="UniProtKB-SubCell"/>
</dbReference>
<keyword evidence="3" id="KW-0862">Zinc</keyword>